<dbReference type="InterPro" id="IPR017441">
    <property type="entry name" value="Protein_kinase_ATP_BS"/>
</dbReference>
<dbReference type="PANTHER" id="PTHR48011">
    <property type="entry name" value="CCR4-NOT TRANSCRIPTIONAL COMPLEX SUBUNIT CAF120-RELATED"/>
    <property type="match status" value="1"/>
</dbReference>
<dbReference type="OrthoDB" id="1300748at2759"/>
<dbReference type="Gene3D" id="1.10.510.10">
    <property type="entry name" value="Transferase(Phosphotransferase) domain 1"/>
    <property type="match status" value="1"/>
</dbReference>
<dbReference type="InterPro" id="IPR052751">
    <property type="entry name" value="Plant_MAPKKK"/>
</dbReference>
<keyword evidence="6" id="KW-0723">Serine/threonine-protein kinase</keyword>
<gene>
    <name evidence="8" type="ORF">OLEA9_A065544</name>
</gene>
<evidence type="ECO:0000256" key="4">
    <source>
        <dbReference type="ARBA" id="ARBA00022840"/>
    </source>
</evidence>
<keyword evidence="3 8" id="KW-0418">Kinase</keyword>
<dbReference type="InterPro" id="IPR008271">
    <property type="entry name" value="Ser/Thr_kinase_AS"/>
</dbReference>
<comment type="caution">
    <text evidence="8">The sequence shown here is derived from an EMBL/GenBank/DDBJ whole genome shotgun (WGS) entry which is preliminary data.</text>
</comment>
<comment type="similarity">
    <text evidence="6">Belongs to the protein kinase superfamily.</text>
</comment>
<dbReference type="PROSITE" id="PS00107">
    <property type="entry name" value="PROTEIN_KINASE_ATP"/>
    <property type="match status" value="1"/>
</dbReference>
<dbReference type="GO" id="GO:0005524">
    <property type="term" value="F:ATP binding"/>
    <property type="evidence" value="ECO:0007669"/>
    <property type="project" value="UniProtKB-UniRule"/>
</dbReference>
<keyword evidence="4 5" id="KW-0067">ATP-binding</keyword>
<evidence type="ECO:0000256" key="2">
    <source>
        <dbReference type="ARBA" id="ARBA00022741"/>
    </source>
</evidence>
<organism evidence="8 9">
    <name type="scientific">Olea europaea subsp. europaea</name>
    <dbReference type="NCBI Taxonomy" id="158383"/>
    <lineage>
        <taxon>Eukaryota</taxon>
        <taxon>Viridiplantae</taxon>
        <taxon>Streptophyta</taxon>
        <taxon>Embryophyta</taxon>
        <taxon>Tracheophyta</taxon>
        <taxon>Spermatophyta</taxon>
        <taxon>Magnoliopsida</taxon>
        <taxon>eudicotyledons</taxon>
        <taxon>Gunneridae</taxon>
        <taxon>Pentapetalae</taxon>
        <taxon>asterids</taxon>
        <taxon>lamiids</taxon>
        <taxon>Lamiales</taxon>
        <taxon>Oleaceae</taxon>
        <taxon>Oleeae</taxon>
        <taxon>Olea</taxon>
    </lineage>
</organism>
<dbReference type="SUPFAM" id="SSF56112">
    <property type="entry name" value="Protein kinase-like (PK-like)"/>
    <property type="match status" value="1"/>
</dbReference>
<dbReference type="Gene3D" id="3.30.200.20">
    <property type="entry name" value="Phosphorylase Kinase, domain 1"/>
    <property type="match status" value="1"/>
</dbReference>
<name>A0A8S0TN34_OLEEU</name>
<dbReference type="SMART" id="SM00220">
    <property type="entry name" value="S_TKc"/>
    <property type="match status" value="1"/>
</dbReference>
<reference evidence="8 9" key="1">
    <citation type="submission" date="2019-12" db="EMBL/GenBank/DDBJ databases">
        <authorList>
            <person name="Alioto T."/>
            <person name="Alioto T."/>
            <person name="Gomez Garrido J."/>
        </authorList>
    </citation>
    <scope>NUCLEOTIDE SEQUENCE [LARGE SCALE GENOMIC DNA]</scope>
</reference>
<dbReference type="GO" id="GO:0007165">
    <property type="term" value="P:signal transduction"/>
    <property type="evidence" value="ECO:0007669"/>
    <property type="project" value="TreeGrafter"/>
</dbReference>
<proteinExistence type="inferred from homology"/>
<evidence type="ECO:0000256" key="3">
    <source>
        <dbReference type="ARBA" id="ARBA00022777"/>
    </source>
</evidence>
<dbReference type="Gramene" id="OE9A065544T1">
    <property type="protein sequence ID" value="OE9A065544C1"/>
    <property type="gene ID" value="OE9A065544"/>
</dbReference>
<keyword evidence="1" id="KW-0808">Transferase</keyword>
<dbReference type="Pfam" id="PF00069">
    <property type="entry name" value="Pkinase"/>
    <property type="match status" value="1"/>
</dbReference>
<dbReference type="PROSITE" id="PS00108">
    <property type="entry name" value="PROTEIN_KINASE_ST"/>
    <property type="match status" value="1"/>
</dbReference>
<dbReference type="EMBL" id="CACTIH010006366">
    <property type="protein sequence ID" value="CAA3004660.1"/>
    <property type="molecule type" value="Genomic_DNA"/>
</dbReference>
<keyword evidence="9" id="KW-1185">Reference proteome</keyword>
<evidence type="ECO:0000313" key="9">
    <source>
        <dbReference type="Proteomes" id="UP000594638"/>
    </source>
</evidence>
<dbReference type="GO" id="GO:0004674">
    <property type="term" value="F:protein serine/threonine kinase activity"/>
    <property type="evidence" value="ECO:0007669"/>
    <property type="project" value="UniProtKB-KW"/>
</dbReference>
<keyword evidence="2 5" id="KW-0547">Nucleotide-binding</keyword>
<dbReference type="Proteomes" id="UP000594638">
    <property type="component" value="Unassembled WGS sequence"/>
</dbReference>
<evidence type="ECO:0000256" key="5">
    <source>
        <dbReference type="PROSITE-ProRule" id="PRU10141"/>
    </source>
</evidence>
<feature type="domain" description="Protein kinase" evidence="7">
    <location>
        <begin position="1"/>
        <end position="262"/>
    </location>
</feature>
<protein>
    <submittedName>
        <fullName evidence="8">Mitogen-activated kinase kinase kinase 18-like</fullName>
    </submittedName>
</protein>
<feature type="binding site" evidence="5">
    <location>
        <position position="30"/>
    </location>
    <ligand>
        <name>ATP</name>
        <dbReference type="ChEBI" id="CHEBI:30616"/>
    </ligand>
</feature>
<dbReference type="InterPro" id="IPR011009">
    <property type="entry name" value="Kinase-like_dom_sf"/>
</dbReference>
<evidence type="ECO:0000256" key="6">
    <source>
        <dbReference type="RuleBase" id="RU000304"/>
    </source>
</evidence>
<accession>A0A8S0TN34</accession>
<evidence type="ECO:0000256" key="1">
    <source>
        <dbReference type="ARBA" id="ARBA00022679"/>
    </source>
</evidence>
<sequence>VRILGAGSYGTVHLAVKVDPPLSVSTAAVKSATFPYLNWLKKEGEILFELRGCREIVQCFGEYTSIENNRGVYNLLLEYASGGSLVDLIKNYGGNMPESMAACYSYMLLKGLSHVHEKRFIHCDMKPANVLVFPSEDGTIHNLKIADFGQAKKIGVEEILSPTRKTHNRGALFYSSPESIALGIHEPVTDIWSLGCIVVEMITGRCIWSTARNDGELFQQIGFGNPIPENISDIAKDFLNRCLAKKHEQRWTADMLLNHPFIVKNLAALPPDFNDRVLLSQTNPFGNGIWASTNHLFTAPPKLQIPYLQQLRAPRKINQNVRVQYLLPHQLYQPCQKV</sequence>
<evidence type="ECO:0000259" key="7">
    <source>
        <dbReference type="PROSITE" id="PS50011"/>
    </source>
</evidence>
<dbReference type="InterPro" id="IPR000719">
    <property type="entry name" value="Prot_kinase_dom"/>
</dbReference>
<dbReference type="PANTHER" id="PTHR48011:SF86">
    <property type="entry name" value="MITOGEN-ACTIVATED PROTEIN KINASE 4-LIKE"/>
    <property type="match status" value="1"/>
</dbReference>
<dbReference type="PROSITE" id="PS50011">
    <property type="entry name" value="PROTEIN_KINASE_DOM"/>
    <property type="match status" value="1"/>
</dbReference>
<evidence type="ECO:0000313" key="8">
    <source>
        <dbReference type="EMBL" id="CAA3004660.1"/>
    </source>
</evidence>
<feature type="non-terminal residue" evidence="8">
    <location>
        <position position="1"/>
    </location>
</feature>
<dbReference type="AlphaFoldDB" id="A0A8S0TN34"/>